<evidence type="ECO:0008006" key="4">
    <source>
        <dbReference type="Google" id="ProtNLM"/>
    </source>
</evidence>
<proteinExistence type="predicted"/>
<dbReference type="PANTHER" id="PTHR13621:SF2">
    <property type="entry name" value="PROLINE-RICH PROTEIN PRCC"/>
    <property type="match status" value="1"/>
</dbReference>
<reference evidence="2" key="1">
    <citation type="submission" date="2017-08" db="EMBL/GenBank/DDBJ databases">
        <authorList>
            <person name="Polle J.E."/>
            <person name="Barry K."/>
            <person name="Cushman J."/>
            <person name="Schmutz J."/>
            <person name="Tran D."/>
            <person name="Hathwaick L.T."/>
            <person name="Yim W.C."/>
            <person name="Jenkins J."/>
            <person name="Mckie-Krisberg Z.M."/>
            <person name="Prochnik S."/>
            <person name="Lindquist E."/>
            <person name="Dockter R.B."/>
            <person name="Adam C."/>
            <person name="Molina H."/>
            <person name="Bunkerborg J."/>
            <person name="Jin E."/>
            <person name="Buchheim M."/>
            <person name="Magnuson J."/>
        </authorList>
    </citation>
    <scope>NUCLEOTIDE SEQUENCE</scope>
    <source>
        <strain evidence="2">CCAP 19/18</strain>
    </source>
</reference>
<feature type="compositionally biased region" description="Polar residues" evidence="1">
    <location>
        <begin position="306"/>
        <end position="321"/>
    </location>
</feature>
<keyword evidence="3" id="KW-1185">Reference proteome</keyword>
<evidence type="ECO:0000313" key="3">
    <source>
        <dbReference type="Proteomes" id="UP000815325"/>
    </source>
</evidence>
<sequence length="441" mass="47074">MDLLGLSNYGSDSEQEEETPQEPLQAPGISMPTISAAPDEPQPTKAPEHNAPSAPQSASMGQRMELQPAQMPMFQDGPPEIGPTRAQVGPSFPESEVPAPSKQSVWSSLPMPKTKRVVQLNLPFNKAMLKAAEREDEEDAAAAKKRKPNPAKSKLTDLLPAPRNGYAPVGGSRLALGSGEGGAIDLTTTSSSIPQQKQGGRQSKRADSDDEDPMAKFGPMPEAGDFATGPTEDDNETALSAAPGVDDSAWMMGQQLQYGYEGALDYRQYGAAQQHGPAPEQYEAGAYYVGAQPEYADYADPAATSGDPSTSLPAQLATQGQEDPGQALFAQALMEEQERASKKGKGMDLSGIQFKEVNQKDLTYVPAAAREAATNVRSALGPEYAAKLRSDAKPFEGDRLSKRKHQIGTLFYNAKMKELEIMEGKAHGMAQKGATAAKYGW</sequence>
<dbReference type="EMBL" id="MU069437">
    <property type="protein sequence ID" value="KAF5843841.1"/>
    <property type="molecule type" value="Genomic_DNA"/>
</dbReference>
<organism evidence="2 3">
    <name type="scientific">Dunaliella salina</name>
    <name type="common">Green alga</name>
    <name type="synonym">Protococcus salinus</name>
    <dbReference type="NCBI Taxonomy" id="3046"/>
    <lineage>
        <taxon>Eukaryota</taxon>
        <taxon>Viridiplantae</taxon>
        <taxon>Chlorophyta</taxon>
        <taxon>core chlorophytes</taxon>
        <taxon>Chlorophyceae</taxon>
        <taxon>CS clade</taxon>
        <taxon>Chlamydomonadales</taxon>
        <taxon>Dunaliellaceae</taxon>
        <taxon>Dunaliella</taxon>
    </lineage>
</organism>
<accession>A0ABQ7HAG6</accession>
<gene>
    <name evidence="2" type="ORF">DUNSADRAFT_5078</name>
</gene>
<evidence type="ECO:0000313" key="2">
    <source>
        <dbReference type="EMBL" id="KAF5843841.1"/>
    </source>
</evidence>
<dbReference type="InterPro" id="IPR018800">
    <property type="entry name" value="PRCC"/>
</dbReference>
<feature type="region of interest" description="Disordered" evidence="1">
    <location>
        <begin position="302"/>
        <end position="322"/>
    </location>
</feature>
<feature type="region of interest" description="Disordered" evidence="1">
    <location>
        <begin position="1"/>
        <end position="108"/>
    </location>
</feature>
<dbReference type="Proteomes" id="UP000815325">
    <property type="component" value="Unassembled WGS sequence"/>
</dbReference>
<comment type="caution">
    <text evidence="2">The sequence shown here is derived from an EMBL/GenBank/DDBJ whole genome shotgun (WGS) entry which is preliminary data.</text>
</comment>
<protein>
    <recommendedName>
        <fullName evidence="4">Proline-rich protein PRCC</fullName>
    </recommendedName>
</protein>
<dbReference type="PANTHER" id="PTHR13621">
    <property type="entry name" value="PROLINE-RICH PROTEIN PRCC"/>
    <property type="match status" value="1"/>
</dbReference>
<name>A0ABQ7HAG6_DUNSA</name>
<feature type="region of interest" description="Disordered" evidence="1">
    <location>
        <begin position="131"/>
        <end position="248"/>
    </location>
</feature>
<evidence type="ECO:0000256" key="1">
    <source>
        <dbReference type="SAM" id="MobiDB-lite"/>
    </source>
</evidence>
<feature type="compositionally biased region" description="Polar residues" evidence="1">
    <location>
        <begin position="186"/>
        <end position="201"/>
    </location>
</feature>